<keyword evidence="1" id="KW-1133">Transmembrane helix</keyword>
<evidence type="ECO:0000256" key="1">
    <source>
        <dbReference type="SAM" id="Phobius"/>
    </source>
</evidence>
<feature type="non-terminal residue" evidence="2">
    <location>
        <position position="1"/>
    </location>
</feature>
<gene>
    <name evidence="2" type="ORF">S01H4_62083</name>
</gene>
<feature type="transmembrane region" description="Helical" evidence="1">
    <location>
        <begin position="55"/>
        <end position="72"/>
    </location>
</feature>
<comment type="caution">
    <text evidence="2">The sequence shown here is derived from an EMBL/GenBank/DDBJ whole genome shotgun (WGS) entry which is preliminary data.</text>
</comment>
<accession>X1F5K5</accession>
<name>X1F5K5_9ZZZZ</name>
<organism evidence="2">
    <name type="scientific">marine sediment metagenome</name>
    <dbReference type="NCBI Taxonomy" id="412755"/>
    <lineage>
        <taxon>unclassified sequences</taxon>
        <taxon>metagenomes</taxon>
        <taxon>ecological metagenomes</taxon>
    </lineage>
</organism>
<protein>
    <submittedName>
        <fullName evidence="2">Uncharacterized protein</fullName>
    </submittedName>
</protein>
<keyword evidence="1" id="KW-0472">Membrane</keyword>
<sequence>DNTMQKKYNPKKGTHIVMIDIPSLFSKICAHMKTEYFDIFIEYNTRFEDWFETEISVVLAVAFSFIVSVFVFRRRRK</sequence>
<dbReference type="EMBL" id="BART01036962">
    <property type="protein sequence ID" value="GAH16053.1"/>
    <property type="molecule type" value="Genomic_DNA"/>
</dbReference>
<reference evidence="2" key="1">
    <citation type="journal article" date="2014" name="Front. Microbiol.">
        <title>High frequency of phylogenetically diverse reductive dehalogenase-homologous genes in deep subseafloor sedimentary metagenomes.</title>
        <authorList>
            <person name="Kawai M."/>
            <person name="Futagami T."/>
            <person name="Toyoda A."/>
            <person name="Takaki Y."/>
            <person name="Nishi S."/>
            <person name="Hori S."/>
            <person name="Arai W."/>
            <person name="Tsubouchi T."/>
            <person name="Morono Y."/>
            <person name="Uchiyama I."/>
            <person name="Ito T."/>
            <person name="Fujiyama A."/>
            <person name="Inagaki F."/>
            <person name="Takami H."/>
        </authorList>
    </citation>
    <scope>NUCLEOTIDE SEQUENCE</scope>
    <source>
        <strain evidence="2">Expedition CK06-06</strain>
    </source>
</reference>
<dbReference type="AlphaFoldDB" id="X1F5K5"/>
<proteinExistence type="predicted"/>
<keyword evidence="1" id="KW-0812">Transmembrane</keyword>
<evidence type="ECO:0000313" key="2">
    <source>
        <dbReference type="EMBL" id="GAH16053.1"/>
    </source>
</evidence>